<dbReference type="Pfam" id="PF03781">
    <property type="entry name" value="FGE-sulfatase"/>
    <property type="match status" value="1"/>
</dbReference>
<dbReference type="KEGG" id="chyd:H4K34_03990"/>
<accession>A0A7H0VH17</accession>
<feature type="domain" description="Sulfatase-modifying factor enzyme-like" evidence="2">
    <location>
        <begin position="233"/>
        <end position="454"/>
    </location>
</feature>
<dbReference type="AlphaFoldDB" id="A0A7H0VH17"/>
<dbReference type="InterPro" id="IPR005532">
    <property type="entry name" value="SUMF_dom"/>
</dbReference>
<reference evidence="3 4" key="1">
    <citation type="submission" date="2020-08" db="EMBL/GenBank/DDBJ databases">
        <title>Croceimicrobium hydrocarbonivorans gen. nov., sp. nov., a novel marine bacterium isolated from a bacterial consortium that degrades polyethylene terephthalate.</title>
        <authorList>
            <person name="Liu R."/>
        </authorList>
    </citation>
    <scope>NUCLEOTIDE SEQUENCE [LARGE SCALE GENOMIC DNA]</scope>
    <source>
        <strain evidence="3 4">A20-9</strain>
    </source>
</reference>
<keyword evidence="1" id="KW-0472">Membrane</keyword>
<keyword evidence="1" id="KW-1133">Transmembrane helix</keyword>
<keyword evidence="4" id="KW-1185">Reference proteome</keyword>
<dbReference type="EMBL" id="CP060139">
    <property type="protein sequence ID" value="QNR25015.1"/>
    <property type="molecule type" value="Genomic_DNA"/>
</dbReference>
<dbReference type="InterPro" id="IPR016187">
    <property type="entry name" value="CTDL_fold"/>
</dbReference>
<dbReference type="SUPFAM" id="SSF56436">
    <property type="entry name" value="C-type lectin-like"/>
    <property type="match status" value="1"/>
</dbReference>
<name>A0A7H0VH17_9FLAO</name>
<proteinExistence type="predicted"/>
<gene>
    <name evidence="3" type="ORF">H4K34_03990</name>
</gene>
<dbReference type="RefSeq" id="WP_210759541.1">
    <property type="nucleotide sequence ID" value="NZ_CP060139.1"/>
</dbReference>
<organism evidence="3 4">
    <name type="scientific">Croceimicrobium hydrocarbonivorans</name>
    <dbReference type="NCBI Taxonomy" id="2761580"/>
    <lineage>
        <taxon>Bacteria</taxon>
        <taxon>Pseudomonadati</taxon>
        <taxon>Bacteroidota</taxon>
        <taxon>Flavobacteriia</taxon>
        <taxon>Flavobacteriales</taxon>
        <taxon>Owenweeksiaceae</taxon>
        <taxon>Croceimicrobium</taxon>
    </lineage>
</organism>
<sequence length="518" mass="55252">MNTTPNLKSPLSIAFRVFSIALLLMLNFSLLANNLSISAVRIASKDPVNDYAMVEFDISWENSWRLSSSPSNWDAAWIFIKYRVNRGDWAHASLNTSGGNHSIPSGASMDLPADGKGIFLYRNANGTGTFTVNNVQLRWEYGTDGLGDSDTIDIKVFGIEMVYVSSGSYYLSAGGSGVSNEFFSGGIAGSSFQVNIEAAITVSNTSGNLYYAADNANGGDRLGPIPAAFPKGYQAFYCMKYELTQEQWIDFFNTLTSTQKPARDITAGTYEVTGKASDALLKGNNINWPGTGDAYLNGGTYAAVACGFLSWMDVCAYADWAALRPMTDLEYEKACRGPNSATIYEYAWGTNLAATSVYGVINQGNSGEAINLNFATGSTTGNVAYRSTTNGSFPFRVGIFATHPSSNGRVNAGASYWGIMELSGSMWERIVSMGNSTGRAFTGLHGDGVLSTAGHANVSYWPGLASGEVTTAVGAGFRGGAFNAAALSLLCVADRNYAALVNDRRGADYGFRVVRTAP</sequence>
<dbReference type="Proteomes" id="UP000516305">
    <property type="component" value="Chromosome"/>
</dbReference>
<protein>
    <submittedName>
        <fullName evidence="3">SUMF1/EgtB/PvdO family nonheme iron enzyme</fullName>
    </submittedName>
</protein>
<evidence type="ECO:0000313" key="3">
    <source>
        <dbReference type="EMBL" id="QNR25015.1"/>
    </source>
</evidence>
<evidence type="ECO:0000256" key="1">
    <source>
        <dbReference type="SAM" id="Phobius"/>
    </source>
</evidence>
<feature type="transmembrane region" description="Helical" evidence="1">
    <location>
        <begin position="13"/>
        <end position="32"/>
    </location>
</feature>
<keyword evidence="1" id="KW-0812">Transmembrane</keyword>
<evidence type="ECO:0000259" key="2">
    <source>
        <dbReference type="Pfam" id="PF03781"/>
    </source>
</evidence>
<dbReference type="InterPro" id="IPR042095">
    <property type="entry name" value="SUMF_sf"/>
</dbReference>
<dbReference type="Gene3D" id="3.90.1580.10">
    <property type="entry name" value="paralog of FGE (formylglycine-generating enzyme)"/>
    <property type="match status" value="1"/>
</dbReference>
<evidence type="ECO:0000313" key="4">
    <source>
        <dbReference type="Proteomes" id="UP000516305"/>
    </source>
</evidence>